<keyword evidence="1" id="KW-0902">Two-component regulatory system</keyword>
<reference evidence="3 4" key="1">
    <citation type="submission" date="2016-10" db="EMBL/GenBank/DDBJ databases">
        <authorList>
            <person name="Varghese N."/>
            <person name="Submissions S."/>
        </authorList>
    </citation>
    <scope>NUCLEOTIDE SEQUENCE [LARGE SCALE GENOMIC DNA]</scope>
    <source>
        <strain evidence="3 4">DSM 16392</strain>
    </source>
</reference>
<dbReference type="SUPFAM" id="SSF47226">
    <property type="entry name" value="Histidine-containing phosphotransfer domain, HPT domain"/>
    <property type="match status" value="1"/>
</dbReference>
<evidence type="ECO:0000259" key="2">
    <source>
        <dbReference type="Pfam" id="PF01627"/>
    </source>
</evidence>
<sequence>MAMELHKTTSAICRDHFSSVTFDDPDLQVQILEMFAHQIEEFRRGLRETMGTETLCALLHRFKGSARGVGAFALGEALEQAEQEAANGTVPLLMTVESCLAEVSADLSELQNS</sequence>
<dbReference type="InterPro" id="IPR008207">
    <property type="entry name" value="Sig_transdc_His_kin_Hpt_dom"/>
</dbReference>
<dbReference type="EMBL" id="FOSK01000009">
    <property type="protein sequence ID" value="SFK78047.1"/>
    <property type="molecule type" value="Genomic_DNA"/>
</dbReference>
<evidence type="ECO:0000313" key="3">
    <source>
        <dbReference type="EMBL" id="SFK78047.1"/>
    </source>
</evidence>
<name>A0A1I4CCK9_9HYPH</name>
<dbReference type="InterPro" id="IPR036641">
    <property type="entry name" value="HPT_dom_sf"/>
</dbReference>
<accession>A0A1I4CCK9</accession>
<gene>
    <name evidence="3" type="ORF">SAMN04488518_10942</name>
</gene>
<keyword evidence="4" id="KW-1185">Reference proteome</keyword>
<evidence type="ECO:0000313" key="4">
    <source>
        <dbReference type="Proteomes" id="UP000199598"/>
    </source>
</evidence>
<comment type="caution">
    <text evidence="3">The sequence shown here is derived from an EMBL/GenBank/DDBJ whole genome shotgun (WGS) entry which is preliminary data.</text>
</comment>
<organism evidence="3 4">
    <name type="scientific">Pseudovibrio ascidiaceicola</name>
    <dbReference type="NCBI Taxonomy" id="285279"/>
    <lineage>
        <taxon>Bacteria</taxon>
        <taxon>Pseudomonadati</taxon>
        <taxon>Pseudomonadota</taxon>
        <taxon>Alphaproteobacteria</taxon>
        <taxon>Hyphomicrobiales</taxon>
        <taxon>Stappiaceae</taxon>
        <taxon>Pseudovibrio</taxon>
    </lineage>
</organism>
<feature type="domain" description="HPt" evidence="2">
    <location>
        <begin position="31"/>
        <end position="105"/>
    </location>
</feature>
<dbReference type="Gene3D" id="1.20.120.160">
    <property type="entry name" value="HPT domain"/>
    <property type="match status" value="1"/>
</dbReference>
<dbReference type="Pfam" id="PF01627">
    <property type="entry name" value="Hpt"/>
    <property type="match status" value="1"/>
</dbReference>
<proteinExistence type="predicted"/>
<dbReference type="Proteomes" id="UP000199598">
    <property type="component" value="Unassembled WGS sequence"/>
</dbReference>
<protein>
    <submittedName>
        <fullName evidence="3">Hpt domain-containing protein</fullName>
    </submittedName>
</protein>
<evidence type="ECO:0000256" key="1">
    <source>
        <dbReference type="ARBA" id="ARBA00023012"/>
    </source>
</evidence>